<proteinExistence type="predicted"/>
<dbReference type="PANTHER" id="PTHR30570">
    <property type="entry name" value="PERIPLASMIC PHOSPHATE BINDING COMPONENT OF PHOSPHATE ABC TRANSPORTER"/>
    <property type="match status" value="1"/>
</dbReference>
<reference evidence="4 5" key="1">
    <citation type="submission" date="2023-01" db="EMBL/GenBank/DDBJ databases">
        <title>Novel diversity within Roseofilum (Cyanobacteria; Desertifilaceae) from marine benthic mats with descriptions of four novel species.</title>
        <authorList>
            <person name="Wang Y."/>
            <person name="Berthold D.E."/>
            <person name="Hu J."/>
            <person name="Lefler F.W."/>
            <person name="Laughinghouse H.D. IV."/>
        </authorList>
    </citation>
    <scope>NUCLEOTIDE SEQUENCE [LARGE SCALE GENOMIC DNA]</scope>
    <source>
        <strain evidence="4 5">BLCC-M143</strain>
    </source>
</reference>
<dbReference type="InterPro" id="IPR011009">
    <property type="entry name" value="Kinase-like_dom_sf"/>
</dbReference>
<organism evidence="4 5">
    <name type="scientific">Roseofilum casamattae BLCC-M143</name>
    <dbReference type="NCBI Taxonomy" id="3022442"/>
    <lineage>
        <taxon>Bacteria</taxon>
        <taxon>Bacillati</taxon>
        <taxon>Cyanobacteriota</taxon>
        <taxon>Cyanophyceae</taxon>
        <taxon>Desertifilales</taxon>
        <taxon>Desertifilaceae</taxon>
        <taxon>Roseofilum</taxon>
        <taxon>Roseofilum casamattae</taxon>
    </lineage>
</organism>
<keyword evidence="2" id="KW-0472">Membrane</keyword>
<dbReference type="Pfam" id="PF12849">
    <property type="entry name" value="PBP_like_2"/>
    <property type="match status" value="1"/>
</dbReference>
<name>A0ABT7BXR2_9CYAN</name>
<comment type="caution">
    <text evidence="4">The sequence shown here is derived from an EMBL/GenBank/DDBJ whole genome shotgun (WGS) entry which is preliminary data.</text>
</comment>
<feature type="transmembrane region" description="Helical" evidence="2">
    <location>
        <begin position="436"/>
        <end position="456"/>
    </location>
</feature>
<dbReference type="RefSeq" id="WP_283757721.1">
    <property type="nucleotide sequence ID" value="NZ_JAQOSQ010000005.1"/>
</dbReference>
<dbReference type="Proteomes" id="UP001232992">
    <property type="component" value="Unassembled WGS sequence"/>
</dbReference>
<protein>
    <submittedName>
        <fullName evidence="4">Substrate-binding domain-containing protein</fullName>
    </submittedName>
</protein>
<dbReference type="EMBL" id="JAQOSQ010000005">
    <property type="protein sequence ID" value="MDJ1183068.1"/>
    <property type="molecule type" value="Genomic_DNA"/>
</dbReference>
<evidence type="ECO:0000259" key="3">
    <source>
        <dbReference type="PROSITE" id="PS50011"/>
    </source>
</evidence>
<dbReference type="InterPro" id="IPR024370">
    <property type="entry name" value="PBP_domain"/>
</dbReference>
<dbReference type="PANTHER" id="PTHR30570:SF1">
    <property type="entry name" value="PHOSPHATE-BINDING PROTEIN PSTS"/>
    <property type="match status" value="1"/>
</dbReference>
<dbReference type="InterPro" id="IPR050811">
    <property type="entry name" value="Phosphate_ABC_transporter"/>
</dbReference>
<dbReference type="InterPro" id="IPR000719">
    <property type="entry name" value="Prot_kinase_dom"/>
</dbReference>
<evidence type="ECO:0000313" key="4">
    <source>
        <dbReference type="EMBL" id="MDJ1183068.1"/>
    </source>
</evidence>
<evidence type="ECO:0000256" key="2">
    <source>
        <dbReference type="SAM" id="Phobius"/>
    </source>
</evidence>
<sequence>MTRGRNNRPFGRRTLQEMEQLGRGRADSQFNRLRSGFVYRLYRFFPFWIRRLIPFIREDVQDLFRREREAEEESSDSLDAEGTTAVALPPVGSRRDLLYAEYRCAWGDPLGCDLPRQSIEGDPEIKACSRCGFPAILRPKAEIIGHRGRYRVTEFLGSRGLGRLYRGVAVVNGAPVTIKEYLLPKRYFNSQEEKNYKDNFENVAGAVLADGRAQDFRVLSYGDAVGDRHEERCYVITEGTNNLYPTLRTYLQQKGAMDEYQLVHFLNQVLQSLESLHGQKYRLPSSQVQGGLAHGNLSLDSLLILPQEQEFFQFPQFLVYLSDLSLWEHRFYPPPITPKRPTLDQDLRDLGQVSFALLTGTWSLEGERSLNPKLTQTWPEVEPQVQNFVWRLLEIDTPFESAEIARKSLPQLSKSLRVMDLKSVEPEPETVRRRRWWWLWLLLLLLLGSALAWWWLRRPREIATAKEPKPCCVRDVPAIPQGDFRYTGVRDGIWNYAVRQGNLVAFGQTLERELEQSIPQMRLSYEPVASAEDAIAEVRQEQADFAIIPALREVDLQAEVIAYDGLAIFVPFGYEFRADSLPRRLQGQLTLEQVRRLYTGEITNWQALGGPDLPVKLYVPEDKESIRIFEEKVLQDAGAIAAFRQLLPRADNPDGFIAQESQKEVAVLPIFELFRTMLFDFEEQNIGGIGFGAIVQVFGQCSVYPLAIATENEPAVQPLIQQSDRPVNPGTDLCNDKGSYYPHAELFQTGKYPLAYSLAVVYPRDNSRPPVGQKFAELLQTEELQQLLAKTGLIPLETLP</sequence>
<evidence type="ECO:0000313" key="5">
    <source>
        <dbReference type="Proteomes" id="UP001232992"/>
    </source>
</evidence>
<gene>
    <name evidence="4" type="ORF">PMH09_07665</name>
</gene>
<keyword evidence="2" id="KW-1133">Transmembrane helix</keyword>
<dbReference type="PROSITE" id="PS50011">
    <property type="entry name" value="PROTEIN_KINASE_DOM"/>
    <property type="match status" value="1"/>
</dbReference>
<dbReference type="Gene3D" id="1.10.510.10">
    <property type="entry name" value="Transferase(Phosphotransferase) domain 1"/>
    <property type="match status" value="1"/>
</dbReference>
<accession>A0ABT7BXR2</accession>
<feature type="domain" description="Protein kinase" evidence="3">
    <location>
        <begin position="150"/>
        <end position="535"/>
    </location>
</feature>
<dbReference type="Gene3D" id="3.40.190.10">
    <property type="entry name" value="Periplasmic binding protein-like II"/>
    <property type="match status" value="2"/>
</dbReference>
<dbReference type="SUPFAM" id="SSF56112">
    <property type="entry name" value="Protein kinase-like (PK-like)"/>
    <property type="match status" value="1"/>
</dbReference>
<evidence type="ECO:0000256" key="1">
    <source>
        <dbReference type="ARBA" id="ARBA00022729"/>
    </source>
</evidence>
<dbReference type="SUPFAM" id="SSF53850">
    <property type="entry name" value="Periplasmic binding protein-like II"/>
    <property type="match status" value="1"/>
</dbReference>
<keyword evidence="5" id="KW-1185">Reference proteome</keyword>
<keyword evidence="1" id="KW-0732">Signal</keyword>
<keyword evidence="2" id="KW-0812">Transmembrane</keyword>